<dbReference type="EMBL" id="JAGTXO010000002">
    <property type="protein sequence ID" value="KAG8469505.1"/>
    <property type="molecule type" value="Genomic_DNA"/>
</dbReference>
<dbReference type="GO" id="GO:0006123">
    <property type="term" value="P:mitochondrial electron transport, cytochrome c to oxygen"/>
    <property type="evidence" value="ECO:0007669"/>
    <property type="project" value="InterPro"/>
</dbReference>
<dbReference type="GO" id="GO:0045277">
    <property type="term" value="C:respiratory chain complex IV"/>
    <property type="evidence" value="ECO:0007669"/>
    <property type="project" value="InterPro"/>
</dbReference>
<dbReference type="InterPro" id="IPR002124">
    <property type="entry name" value="Cyt_c_oxidase_su5b"/>
</dbReference>
<evidence type="ECO:0000256" key="2">
    <source>
        <dbReference type="ARBA" id="ARBA00022833"/>
    </source>
</evidence>
<gene>
    <name evidence="3" type="ORF">KFE25_005960</name>
</gene>
<dbReference type="GO" id="GO:0046872">
    <property type="term" value="F:metal ion binding"/>
    <property type="evidence" value="ECO:0007669"/>
    <property type="project" value="UniProtKB-KW"/>
</dbReference>
<dbReference type="PANTHER" id="PTHR10122:SF0">
    <property type="entry name" value="CYTOCHROME C OXIDASE SUBUNIT 5B, ISOFORM A-RELATED"/>
    <property type="match status" value="1"/>
</dbReference>
<sequence length="115" mass="12449">MSVVVLRAATGARAMVQRTASRFLSEIPPNIEQATGMEKKELMGSKDVFWSREPIVGPRGTIDKPALIPSFNDSRVVGLDTETGVCFFRLDAGPPAKVSGQFFQLQKLSDGDAAH</sequence>
<organism evidence="3 4">
    <name type="scientific">Diacronema lutheri</name>
    <name type="common">Unicellular marine alga</name>
    <name type="synonym">Monochrysis lutheri</name>
    <dbReference type="NCBI Taxonomy" id="2081491"/>
    <lineage>
        <taxon>Eukaryota</taxon>
        <taxon>Haptista</taxon>
        <taxon>Haptophyta</taxon>
        <taxon>Pavlovophyceae</taxon>
        <taxon>Pavlovales</taxon>
        <taxon>Pavlovaceae</taxon>
        <taxon>Diacronema</taxon>
    </lineage>
</organism>
<reference evidence="3" key="1">
    <citation type="submission" date="2021-05" db="EMBL/GenBank/DDBJ databases">
        <title>The genome of the haptophyte Pavlova lutheri (Diacronema luteri, Pavlovales) - a model for lipid biosynthesis in eukaryotic algae.</title>
        <authorList>
            <person name="Hulatt C.J."/>
            <person name="Posewitz M.C."/>
        </authorList>
    </citation>
    <scope>NUCLEOTIDE SEQUENCE</scope>
    <source>
        <strain evidence="3">NIVA-4/92</strain>
    </source>
</reference>
<dbReference type="OrthoDB" id="10249250at2759"/>
<dbReference type="Proteomes" id="UP000751190">
    <property type="component" value="Unassembled WGS sequence"/>
</dbReference>
<dbReference type="InterPro" id="IPR036972">
    <property type="entry name" value="Cyt_c_oxidase_su5b_sf"/>
</dbReference>
<name>A0A8J6CGU7_DIALT</name>
<dbReference type="AlphaFoldDB" id="A0A8J6CGU7"/>
<evidence type="ECO:0000313" key="4">
    <source>
        <dbReference type="Proteomes" id="UP000751190"/>
    </source>
</evidence>
<protein>
    <submittedName>
        <fullName evidence="3">Uncharacterized protein</fullName>
    </submittedName>
</protein>
<proteinExistence type="predicted"/>
<dbReference type="SUPFAM" id="SSF57802">
    <property type="entry name" value="Rubredoxin-like"/>
    <property type="match status" value="1"/>
</dbReference>
<dbReference type="Pfam" id="PF01215">
    <property type="entry name" value="COX5B"/>
    <property type="match status" value="1"/>
</dbReference>
<dbReference type="Gene3D" id="2.60.11.10">
    <property type="entry name" value="Cytochrome c oxidase, subunit Vb"/>
    <property type="match status" value="1"/>
</dbReference>
<keyword evidence="4" id="KW-1185">Reference proteome</keyword>
<comment type="caution">
    <text evidence="3">The sequence shown here is derived from an EMBL/GenBank/DDBJ whole genome shotgun (WGS) entry which is preliminary data.</text>
</comment>
<dbReference type="PANTHER" id="PTHR10122">
    <property type="entry name" value="CYTOCHROME C OXIDASE SUBUNIT 5B, MITOCHONDRIAL"/>
    <property type="match status" value="1"/>
</dbReference>
<keyword evidence="2" id="KW-0862">Zinc</keyword>
<evidence type="ECO:0000313" key="3">
    <source>
        <dbReference type="EMBL" id="KAG8469505.1"/>
    </source>
</evidence>
<dbReference type="GO" id="GO:0005740">
    <property type="term" value="C:mitochondrial envelope"/>
    <property type="evidence" value="ECO:0007669"/>
    <property type="project" value="InterPro"/>
</dbReference>
<keyword evidence="1" id="KW-0479">Metal-binding</keyword>
<evidence type="ECO:0000256" key="1">
    <source>
        <dbReference type="ARBA" id="ARBA00022723"/>
    </source>
</evidence>
<accession>A0A8J6CGU7</accession>
<dbReference type="OMA" id="WSREPIT"/>